<reference evidence="1 2" key="1">
    <citation type="journal article" date="2013" name="Nat. Genet.">
        <title>The genome of the hydatid tapeworm Echinococcus granulosus.</title>
        <authorList>
            <person name="Zheng H."/>
            <person name="Zhang W."/>
            <person name="Zhang L."/>
            <person name="Zhang Z."/>
            <person name="Li J."/>
            <person name="Lu G."/>
            <person name="Zhu Y."/>
            <person name="Wang Y."/>
            <person name="Huang Y."/>
            <person name="Liu J."/>
            <person name="Kang H."/>
            <person name="Chen J."/>
            <person name="Wang L."/>
            <person name="Chen A."/>
            <person name="Yu S."/>
            <person name="Gao Z."/>
            <person name="Jin L."/>
            <person name="Gu W."/>
            <person name="Wang Z."/>
            <person name="Zhao L."/>
            <person name="Shi B."/>
            <person name="Wen H."/>
            <person name="Lin R."/>
            <person name="Jones M.K."/>
            <person name="Brejova B."/>
            <person name="Vinar T."/>
            <person name="Zhao G."/>
            <person name="McManus D.P."/>
            <person name="Chen Z."/>
            <person name="Zhou Y."/>
            <person name="Wang S."/>
        </authorList>
    </citation>
    <scope>NUCLEOTIDE SEQUENCE [LARGE SCALE GENOMIC DNA]</scope>
</reference>
<dbReference type="Proteomes" id="UP000019149">
    <property type="component" value="Unassembled WGS sequence"/>
</dbReference>
<dbReference type="GeneID" id="36344820"/>
<accession>W6U4I0</accession>
<dbReference type="KEGG" id="egl:EGR_09105"/>
<gene>
    <name evidence="1" type="ORF">EGR_09105</name>
</gene>
<organism evidence="1 2">
    <name type="scientific">Echinococcus granulosus</name>
    <name type="common">Hydatid tapeworm</name>
    <dbReference type="NCBI Taxonomy" id="6210"/>
    <lineage>
        <taxon>Eukaryota</taxon>
        <taxon>Metazoa</taxon>
        <taxon>Spiralia</taxon>
        <taxon>Lophotrochozoa</taxon>
        <taxon>Platyhelminthes</taxon>
        <taxon>Cestoda</taxon>
        <taxon>Eucestoda</taxon>
        <taxon>Cyclophyllidea</taxon>
        <taxon>Taeniidae</taxon>
        <taxon>Echinococcus</taxon>
        <taxon>Echinococcus granulosus group</taxon>
    </lineage>
</organism>
<name>W6U4I0_ECHGR</name>
<dbReference type="RefSeq" id="XP_024347221.1">
    <property type="nucleotide sequence ID" value="XM_024498354.1"/>
</dbReference>
<dbReference type="AlphaFoldDB" id="W6U4I0"/>
<proteinExistence type="predicted"/>
<comment type="caution">
    <text evidence="1">The sequence shown here is derived from an EMBL/GenBank/DDBJ whole genome shotgun (WGS) entry which is preliminary data.</text>
</comment>
<dbReference type="EMBL" id="APAU02000132">
    <property type="protein sequence ID" value="EUB56025.1"/>
    <property type="molecule type" value="Genomic_DNA"/>
</dbReference>
<protein>
    <submittedName>
        <fullName evidence="1">Uncharacterized protein</fullName>
    </submittedName>
</protein>
<evidence type="ECO:0000313" key="1">
    <source>
        <dbReference type="EMBL" id="EUB56025.1"/>
    </source>
</evidence>
<dbReference type="CTD" id="36344820"/>
<keyword evidence="2" id="KW-1185">Reference proteome</keyword>
<evidence type="ECO:0000313" key="2">
    <source>
        <dbReference type="Proteomes" id="UP000019149"/>
    </source>
</evidence>
<sequence length="190" mass="20871">MNGRPMQAFRTHSRGSGGYLTFDLNGCEVGIVNVKASATAPRLSYRRFFHNTYGQLENSAYIAGARFFVQRLRCRVFSCMASVGQTRLKSWTSKSGIYKKIGNGHSTGDFYGDGNGQIWSIVSKIQPLDLHICKCLVCTDQSVDHLPPLAALSVLHGNPSGTLVLLLRHGVRVCLLRLHGQKKATTICSI</sequence>